<evidence type="ECO:0000313" key="2">
    <source>
        <dbReference type="EMBL" id="QOV08999.1"/>
    </source>
</evidence>
<reference evidence="2" key="1">
    <citation type="submission" date="2020-10" db="EMBL/GenBank/DDBJ databases">
        <title>Diverse heliorhodopsins detected via functional metagenomics in peat lake Actinobacteria, Chloroflexi and Archaea.</title>
        <authorList>
            <person name="Chazan A."/>
            <person name="Rozenberg A."/>
            <person name="Tahan R."/>
            <person name="Mannen K."/>
            <person name="Nagata T."/>
            <person name="Yaish S."/>
            <person name="Larom S."/>
            <person name="Kandori H."/>
            <person name="Inoue K."/>
            <person name="Beja O."/>
            <person name="Pushkarev A."/>
        </authorList>
    </citation>
    <scope>NUCLEOTIDE SEQUENCE</scope>
</reference>
<evidence type="ECO:0000259" key="1">
    <source>
        <dbReference type="Pfam" id="PF23951"/>
    </source>
</evidence>
<name>A0A871XYF3_9MICO</name>
<organism evidence="2">
    <name type="scientific">uncultured Micrococcales bacterium</name>
    <dbReference type="NCBI Taxonomy" id="1920814"/>
    <lineage>
        <taxon>Bacteria</taxon>
        <taxon>Bacillati</taxon>
        <taxon>Actinomycetota</taxon>
        <taxon>Actinomycetes</taxon>
        <taxon>Micrococcales</taxon>
        <taxon>environmental samples</taxon>
    </lineage>
</organism>
<proteinExistence type="predicted"/>
<dbReference type="Pfam" id="PF23951">
    <property type="entry name" value="DUF7282"/>
    <property type="match status" value="1"/>
</dbReference>
<dbReference type="InterPro" id="IPR055706">
    <property type="entry name" value="Slg1/2_DUF7282"/>
</dbReference>
<dbReference type="AlphaFoldDB" id="A0A871XYF3"/>
<sequence length="169" mass="18754">MRYFSLFLITTILTGCSTLPPENQLDFKVIELQGDRAPRDSEDDTAVTEPESGSNVHFAVDRSAEIEIEDQIGTGEFVLIEEIRVGRANSFLVIYDSTGTVLAANLVSPQSQPVNVRLERPLTESAKLEAVLYLDDGDGEFNLEKDSPLIDDENEIVHEDFDYTIAKDG</sequence>
<accession>A0A871XYF3</accession>
<feature type="domain" description="DUF7282" evidence="1">
    <location>
        <begin position="64"/>
        <end position="158"/>
    </location>
</feature>
<protein>
    <recommendedName>
        <fullName evidence="1">DUF7282 domain-containing protein</fullName>
    </recommendedName>
</protein>
<gene>
    <name evidence="2" type="ORF">HULAa2F4_00025</name>
</gene>
<dbReference type="EMBL" id="MW122880">
    <property type="protein sequence ID" value="QOV08999.1"/>
    <property type="molecule type" value="Genomic_DNA"/>
</dbReference>
<dbReference type="PROSITE" id="PS51257">
    <property type="entry name" value="PROKAR_LIPOPROTEIN"/>
    <property type="match status" value="1"/>
</dbReference>